<protein>
    <submittedName>
        <fullName evidence="2">Uncharacterized protein</fullName>
    </submittedName>
</protein>
<dbReference type="Proteomes" id="UP000276133">
    <property type="component" value="Unassembled WGS sequence"/>
</dbReference>
<organism evidence="2 3">
    <name type="scientific">Brachionus plicatilis</name>
    <name type="common">Marine rotifer</name>
    <name type="synonym">Brachionus muelleri</name>
    <dbReference type="NCBI Taxonomy" id="10195"/>
    <lineage>
        <taxon>Eukaryota</taxon>
        <taxon>Metazoa</taxon>
        <taxon>Spiralia</taxon>
        <taxon>Gnathifera</taxon>
        <taxon>Rotifera</taxon>
        <taxon>Eurotatoria</taxon>
        <taxon>Monogononta</taxon>
        <taxon>Pseudotrocha</taxon>
        <taxon>Ploima</taxon>
        <taxon>Brachionidae</taxon>
        <taxon>Brachionus</taxon>
    </lineage>
</organism>
<dbReference type="AlphaFoldDB" id="A0A3M7S3N0"/>
<dbReference type="EMBL" id="REGN01002113">
    <property type="protein sequence ID" value="RNA30217.1"/>
    <property type="molecule type" value="Genomic_DNA"/>
</dbReference>
<accession>A0A3M7S3N0</accession>
<feature type="compositionally biased region" description="Basic and acidic residues" evidence="1">
    <location>
        <begin position="1"/>
        <end position="25"/>
    </location>
</feature>
<dbReference type="OrthoDB" id="10062044at2759"/>
<reference evidence="2 3" key="1">
    <citation type="journal article" date="2018" name="Sci. Rep.">
        <title>Genomic signatures of local adaptation to the degree of environmental predictability in rotifers.</title>
        <authorList>
            <person name="Franch-Gras L."/>
            <person name="Hahn C."/>
            <person name="Garcia-Roger E.M."/>
            <person name="Carmona M.J."/>
            <person name="Serra M."/>
            <person name="Gomez A."/>
        </authorList>
    </citation>
    <scope>NUCLEOTIDE SEQUENCE [LARGE SCALE GENOMIC DNA]</scope>
    <source>
        <strain evidence="2">HYR1</strain>
    </source>
</reference>
<feature type="region of interest" description="Disordered" evidence="1">
    <location>
        <begin position="1"/>
        <end position="48"/>
    </location>
</feature>
<proteinExistence type="predicted"/>
<evidence type="ECO:0000256" key="1">
    <source>
        <dbReference type="SAM" id="MobiDB-lite"/>
    </source>
</evidence>
<keyword evidence="3" id="KW-1185">Reference proteome</keyword>
<evidence type="ECO:0000313" key="3">
    <source>
        <dbReference type="Proteomes" id="UP000276133"/>
    </source>
</evidence>
<gene>
    <name evidence="2" type="ORF">BpHYR1_052280</name>
</gene>
<comment type="caution">
    <text evidence="2">The sequence shown here is derived from an EMBL/GenBank/DDBJ whole genome shotgun (WGS) entry which is preliminary data.</text>
</comment>
<evidence type="ECO:0000313" key="2">
    <source>
        <dbReference type="EMBL" id="RNA30217.1"/>
    </source>
</evidence>
<name>A0A3M7S3N0_BRAPC</name>
<sequence length="300" mass="34590">MADSEKSREVTKPSRDLNESNHSDEPSSPVTRHNPDLPLNSEPIIIREHPPDYFPTTTENKIFTIEGDKTPPPLRKLIIEKLPNIPEKPPSITVERWLSYPKVRQKVVFNRPPQLDPSLTKPKNFIIEWQDPQVVIKNELKYLGIVEADPLDYVKTHGSELKNLEDLPEFAREIKAPGGLKLASECQTEDLIELYGDVDALRLIDLEKEGLGEYIKLLEKMDTSFESSDFTINDYKLQNIANQKAKLVKIRGTWQRFNLLYSALICFQKKFFSPNLQKFLYCCCFNSSRLILEVAKLVYL</sequence>